<keyword evidence="4" id="KW-0813">Transport</keyword>
<protein>
    <submittedName>
        <fullName evidence="6">FMN-binding protein MioC</fullName>
    </submittedName>
</protein>
<proteinExistence type="predicted"/>
<keyword evidence="4" id="KW-0249">Electron transport</keyword>
<evidence type="ECO:0000256" key="3">
    <source>
        <dbReference type="ARBA" id="ARBA00022643"/>
    </source>
</evidence>
<dbReference type="NCBIfam" id="NF006531">
    <property type="entry name" value="PRK09004.1"/>
    <property type="match status" value="1"/>
</dbReference>
<evidence type="ECO:0000256" key="4">
    <source>
        <dbReference type="ARBA" id="ARBA00022982"/>
    </source>
</evidence>
<dbReference type="Proteomes" id="UP001157353">
    <property type="component" value="Unassembled WGS sequence"/>
</dbReference>
<evidence type="ECO:0000256" key="2">
    <source>
        <dbReference type="ARBA" id="ARBA00022630"/>
    </source>
</evidence>
<keyword evidence="2" id="KW-0285">Flavoprotein</keyword>
<comment type="caution">
    <text evidence="6">The sequence shown here is derived from an EMBL/GenBank/DDBJ whole genome shotgun (WGS) entry which is preliminary data.</text>
</comment>
<dbReference type="InterPro" id="IPR029039">
    <property type="entry name" value="Flavoprotein-like_sf"/>
</dbReference>
<dbReference type="EMBL" id="BSPQ01000004">
    <property type="protein sequence ID" value="GLS90373.1"/>
    <property type="molecule type" value="Genomic_DNA"/>
</dbReference>
<keyword evidence="3" id="KW-0288">FMN</keyword>
<evidence type="ECO:0000256" key="1">
    <source>
        <dbReference type="ARBA" id="ARBA00001917"/>
    </source>
</evidence>
<feature type="domain" description="Flavodoxin-like" evidence="5">
    <location>
        <begin position="4"/>
        <end position="145"/>
    </location>
</feature>
<sequence>MSQIEILVGSTLGGTEYVAEAAQALLEEAFFDTDMHLEPDLNEMSLQEEQIWLVFLSTHGAGDYPENFKDFMEQLQSVNAPLDGVRYALVGIGDSSYDTFCEAAKNFDYILEEMGAQRIGERLEIDVVDHAMPEDRMADWIPLLIEDLNELID</sequence>
<dbReference type="PANTHER" id="PTHR19384:SF128">
    <property type="entry name" value="NADPH OXIDOREDUCTASE A"/>
    <property type="match status" value="1"/>
</dbReference>
<dbReference type="Gene3D" id="3.40.50.360">
    <property type="match status" value="1"/>
</dbReference>
<dbReference type="InterPro" id="IPR008254">
    <property type="entry name" value="Flavodoxin/NO_synth"/>
</dbReference>
<comment type="cofactor">
    <cofactor evidence="1">
        <name>FMN</name>
        <dbReference type="ChEBI" id="CHEBI:58210"/>
    </cofactor>
</comment>
<dbReference type="Pfam" id="PF00258">
    <property type="entry name" value="Flavodoxin_1"/>
    <property type="match status" value="1"/>
</dbReference>
<dbReference type="PANTHER" id="PTHR19384">
    <property type="entry name" value="NITRIC OXIDE SYNTHASE-RELATED"/>
    <property type="match status" value="1"/>
</dbReference>
<dbReference type="PRINTS" id="PR00369">
    <property type="entry name" value="FLAVODOXIN"/>
</dbReference>
<gene>
    <name evidence="6" type="primary">mioC</name>
    <name evidence="6" type="ORF">GCM10007916_14400</name>
</gene>
<organism evidence="6 7">
    <name type="scientific">Psychromonas marina</name>
    <dbReference type="NCBI Taxonomy" id="88364"/>
    <lineage>
        <taxon>Bacteria</taxon>
        <taxon>Pseudomonadati</taxon>
        <taxon>Pseudomonadota</taxon>
        <taxon>Gammaproteobacteria</taxon>
        <taxon>Alteromonadales</taxon>
        <taxon>Psychromonadaceae</taxon>
        <taxon>Psychromonas</taxon>
    </lineage>
</organism>
<evidence type="ECO:0000313" key="7">
    <source>
        <dbReference type="Proteomes" id="UP001157353"/>
    </source>
</evidence>
<dbReference type="RefSeq" id="WP_284203502.1">
    <property type="nucleotide sequence ID" value="NZ_BSPQ01000004.1"/>
</dbReference>
<reference evidence="7" key="1">
    <citation type="journal article" date="2019" name="Int. J. Syst. Evol. Microbiol.">
        <title>The Global Catalogue of Microorganisms (GCM) 10K type strain sequencing project: providing services to taxonomists for standard genome sequencing and annotation.</title>
        <authorList>
            <consortium name="The Broad Institute Genomics Platform"/>
            <consortium name="The Broad Institute Genome Sequencing Center for Infectious Disease"/>
            <person name="Wu L."/>
            <person name="Ma J."/>
        </authorList>
    </citation>
    <scope>NUCLEOTIDE SEQUENCE [LARGE SCALE GENOMIC DNA]</scope>
    <source>
        <strain evidence="7">NBRC 103166</strain>
    </source>
</reference>
<dbReference type="InterPro" id="IPR001094">
    <property type="entry name" value="Flavdoxin-like"/>
</dbReference>
<accession>A0ABQ6DZR0</accession>
<evidence type="ECO:0000259" key="5">
    <source>
        <dbReference type="PROSITE" id="PS50902"/>
    </source>
</evidence>
<dbReference type="SUPFAM" id="SSF52218">
    <property type="entry name" value="Flavoproteins"/>
    <property type="match status" value="1"/>
</dbReference>
<name>A0ABQ6DZR0_9GAMM</name>
<evidence type="ECO:0000313" key="6">
    <source>
        <dbReference type="EMBL" id="GLS90373.1"/>
    </source>
</evidence>
<dbReference type="PROSITE" id="PS50902">
    <property type="entry name" value="FLAVODOXIN_LIKE"/>
    <property type="match status" value="1"/>
</dbReference>
<keyword evidence="7" id="KW-1185">Reference proteome</keyword>